<protein>
    <recommendedName>
        <fullName evidence="17">Probable beta-glucosidase G</fullName>
        <ecNumber evidence="6">3.2.1.21</ecNumber>
        <ecNumber evidence="7">3.2.1.22</ecNumber>
    </recommendedName>
    <alternativeName>
        <fullName evidence="18">Beta-D-glucoside glucohydrolase G</fullName>
    </alternativeName>
    <alternativeName>
        <fullName evidence="19">Cellobiase G</fullName>
    </alternativeName>
    <alternativeName>
        <fullName evidence="20">Gentiobiase G</fullName>
    </alternativeName>
</protein>
<evidence type="ECO:0000256" key="14">
    <source>
        <dbReference type="ARBA" id="ARBA00023295"/>
    </source>
</evidence>
<dbReference type="InterPro" id="IPR002772">
    <property type="entry name" value="Glyco_hydro_3_C"/>
</dbReference>
<evidence type="ECO:0000256" key="20">
    <source>
        <dbReference type="ARBA" id="ARBA00041808"/>
    </source>
</evidence>
<evidence type="ECO:0000256" key="9">
    <source>
        <dbReference type="ARBA" id="ARBA00022729"/>
    </source>
</evidence>
<feature type="domain" description="Fibronectin type III-like" evidence="21">
    <location>
        <begin position="1009"/>
        <end position="1080"/>
    </location>
</feature>
<dbReference type="InterPro" id="IPR001764">
    <property type="entry name" value="Glyco_hydro_3_N"/>
</dbReference>
<dbReference type="EC" id="3.2.1.21" evidence="6"/>
<organism evidence="22 23">
    <name type="scientific">Aspergillus arachidicola</name>
    <dbReference type="NCBI Taxonomy" id="656916"/>
    <lineage>
        <taxon>Eukaryota</taxon>
        <taxon>Fungi</taxon>
        <taxon>Dikarya</taxon>
        <taxon>Ascomycota</taxon>
        <taxon>Pezizomycotina</taxon>
        <taxon>Eurotiomycetes</taxon>
        <taxon>Eurotiomycetidae</taxon>
        <taxon>Eurotiales</taxon>
        <taxon>Aspergillaceae</taxon>
        <taxon>Aspergillus</taxon>
        <taxon>Aspergillus subgen. Circumdati</taxon>
    </lineage>
</organism>
<reference evidence="22 23" key="1">
    <citation type="submission" date="2017-05" db="EMBL/GenBank/DDBJ databases">
        <title>Genome sequence for an aflatoxigenic pathogen of Argentinian peanut, Aspergillus arachidicola.</title>
        <authorList>
            <person name="Moore G."/>
            <person name="Beltz S.B."/>
            <person name="Mack B.M."/>
        </authorList>
    </citation>
    <scope>NUCLEOTIDE SEQUENCE [LARGE SCALE GENOMIC DNA]</scope>
    <source>
        <strain evidence="22 23">CBS 117610</strain>
    </source>
</reference>
<keyword evidence="15" id="KW-0624">Polysaccharide degradation</keyword>
<dbReference type="InterPro" id="IPR026891">
    <property type="entry name" value="Fn3-like"/>
</dbReference>
<dbReference type="InterPro" id="IPR015813">
    <property type="entry name" value="Pyrv/PenolPyrv_kinase-like_dom"/>
</dbReference>
<evidence type="ECO:0000256" key="3">
    <source>
        <dbReference type="ARBA" id="ARBA00004613"/>
    </source>
</evidence>
<evidence type="ECO:0000256" key="13">
    <source>
        <dbReference type="ARBA" id="ARBA00023277"/>
    </source>
</evidence>
<dbReference type="FunFam" id="3.20.20.70:FF:000305">
    <property type="entry name" value="TIM-barrel enzyme family protein"/>
    <property type="match status" value="1"/>
</dbReference>
<dbReference type="FunFam" id="3.20.20.300:FF:000002">
    <property type="entry name" value="Probable beta-glucosidase"/>
    <property type="match status" value="1"/>
</dbReference>
<dbReference type="FunFam" id="2.60.40.10:FF:000757">
    <property type="entry name" value="Beta-glucosidase G"/>
    <property type="match status" value="1"/>
</dbReference>
<dbReference type="Gene3D" id="3.40.50.1700">
    <property type="entry name" value="Glycoside hydrolase family 3 C-terminal domain"/>
    <property type="match status" value="1"/>
</dbReference>
<evidence type="ECO:0000256" key="12">
    <source>
        <dbReference type="ARBA" id="ARBA00023180"/>
    </source>
</evidence>
<keyword evidence="11" id="KW-0136">Cellulose degradation</keyword>
<evidence type="ECO:0000259" key="21">
    <source>
        <dbReference type="SMART" id="SM01217"/>
    </source>
</evidence>
<keyword evidence="23" id="KW-1185">Reference proteome</keyword>
<comment type="catalytic activity">
    <reaction evidence="1">
        <text>Hydrolysis of terminal, non-reducing beta-D-glucosyl residues with release of beta-D-glucose.</text>
        <dbReference type="EC" id="3.2.1.21"/>
    </reaction>
</comment>
<dbReference type="SUPFAM" id="SSF52279">
    <property type="entry name" value="Beta-D-glucan exohydrolase, C-terminal domain"/>
    <property type="match status" value="1"/>
</dbReference>
<evidence type="ECO:0000313" key="22">
    <source>
        <dbReference type="EMBL" id="PIG86645.1"/>
    </source>
</evidence>
<keyword evidence="13" id="KW-0119">Carbohydrate metabolism</keyword>
<evidence type="ECO:0000256" key="10">
    <source>
        <dbReference type="ARBA" id="ARBA00022801"/>
    </source>
</evidence>
<dbReference type="SUPFAM" id="SSF51621">
    <property type="entry name" value="Phosphoenolpyruvate/pyruvate domain"/>
    <property type="match status" value="1"/>
</dbReference>
<dbReference type="Pfam" id="PF01915">
    <property type="entry name" value="Glyco_hydro_3_C"/>
    <property type="match status" value="1"/>
</dbReference>
<dbReference type="SUPFAM" id="SSF51445">
    <property type="entry name" value="(Trans)glycosidases"/>
    <property type="match status" value="1"/>
</dbReference>
<dbReference type="InterPro" id="IPR036881">
    <property type="entry name" value="Glyco_hydro_3_C_sf"/>
</dbReference>
<evidence type="ECO:0000256" key="2">
    <source>
        <dbReference type="ARBA" id="ARBA00001255"/>
    </source>
</evidence>
<evidence type="ECO:0000256" key="4">
    <source>
        <dbReference type="ARBA" id="ARBA00004987"/>
    </source>
</evidence>
<dbReference type="InterPro" id="IPR013783">
    <property type="entry name" value="Ig-like_fold"/>
</dbReference>
<comment type="function">
    <text evidence="16">Beta-glucosidases are one of a number of cellulolytic enzymes involved in the degradation of cellulosic biomass. Catalyzes the last step releasing glucose from the inhibitory cellobiose.</text>
</comment>
<evidence type="ECO:0000256" key="16">
    <source>
        <dbReference type="ARBA" id="ARBA00024983"/>
    </source>
</evidence>
<keyword evidence="9" id="KW-0732">Signal</keyword>
<comment type="subcellular location">
    <subcellularLocation>
        <location evidence="3">Secreted</location>
    </subcellularLocation>
</comment>
<accession>A0A2G7G224</accession>
<evidence type="ECO:0000256" key="8">
    <source>
        <dbReference type="ARBA" id="ARBA00022525"/>
    </source>
</evidence>
<dbReference type="Proteomes" id="UP000231358">
    <property type="component" value="Unassembled WGS sequence"/>
</dbReference>
<dbReference type="GO" id="GO:0004557">
    <property type="term" value="F:alpha-galactosidase activity"/>
    <property type="evidence" value="ECO:0007669"/>
    <property type="project" value="UniProtKB-EC"/>
</dbReference>
<evidence type="ECO:0000256" key="5">
    <source>
        <dbReference type="ARBA" id="ARBA00005336"/>
    </source>
</evidence>
<evidence type="ECO:0000256" key="17">
    <source>
        <dbReference type="ARBA" id="ARBA00039579"/>
    </source>
</evidence>
<dbReference type="PRINTS" id="PR00133">
    <property type="entry name" value="GLHYDRLASE3"/>
</dbReference>
<evidence type="ECO:0000256" key="18">
    <source>
        <dbReference type="ARBA" id="ARBA00041276"/>
    </source>
</evidence>
<proteinExistence type="inferred from homology"/>
<dbReference type="InterPro" id="IPR017853">
    <property type="entry name" value="GH"/>
</dbReference>
<evidence type="ECO:0000256" key="1">
    <source>
        <dbReference type="ARBA" id="ARBA00000448"/>
    </source>
</evidence>
<dbReference type="Gene3D" id="3.20.20.70">
    <property type="entry name" value="Aldolase class I"/>
    <property type="match status" value="1"/>
</dbReference>
<dbReference type="InterPro" id="IPR050288">
    <property type="entry name" value="Cellulose_deg_GH3"/>
</dbReference>
<keyword evidence="10" id="KW-0378">Hydrolase</keyword>
<dbReference type="Pfam" id="PF14310">
    <property type="entry name" value="Fn3-like"/>
    <property type="match status" value="1"/>
</dbReference>
<evidence type="ECO:0000256" key="6">
    <source>
        <dbReference type="ARBA" id="ARBA00012744"/>
    </source>
</evidence>
<dbReference type="AlphaFoldDB" id="A0A2G7G224"/>
<dbReference type="InterPro" id="IPR009215">
    <property type="entry name" value="TIM-br_IGPS-like"/>
</dbReference>
<evidence type="ECO:0000313" key="23">
    <source>
        <dbReference type="Proteomes" id="UP000231358"/>
    </source>
</evidence>
<dbReference type="Gene3D" id="1.20.5.460">
    <property type="entry name" value="Single helix bin"/>
    <property type="match status" value="1"/>
</dbReference>
<dbReference type="PANTHER" id="PTHR42715">
    <property type="entry name" value="BETA-GLUCOSIDASE"/>
    <property type="match status" value="1"/>
</dbReference>
<dbReference type="Pfam" id="PF09370">
    <property type="entry name" value="PEP_hydrolase"/>
    <property type="match status" value="1"/>
</dbReference>
<dbReference type="GO" id="GO:0008422">
    <property type="term" value="F:beta-glucosidase activity"/>
    <property type="evidence" value="ECO:0007669"/>
    <property type="project" value="UniProtKB-EC"/>
</dbReference>
<dbReference type="Gene3D" id="2.60.40.10">
    <property type="entry name" value="Immunoglobulins"/>
    <property type="match status" value="1"/>
</dbReference>
<comment type="similarity">
    <text evidence="5">Belongs to the glycosyl hydrolase 3 family.</text>
</comment>
<dbReference type="EMBL" id="NEXV01000242">
    <property type="protein sequence ID" value="PIG86645.1"/>
    <property type="molecule type" value="Genomic_DNA"/>
</dbReference>
<dbReference type="InterPro" id="IPR013785">
    <property type="entry name" value="Aldolase_TIM"/>
</dbReference>
<gene>
    <name evidence="22" type="ORF">AARAC_011032</name>
</gene>
<dbReference type="GO" id="GO:0005576">
    <property type="term" value="C:extracellular region"/>
    <property type="evidence" value="ECO:0007669"/>
    <property type="project" value="UniProtKB-SubCell"/>
</dbReference>
<dbReference type="GO" id="GO:0030245">
    <property type="term" value="P:cellulose catabolic process"/>
    <property type="evidence" value="ECO:0007669"/>
    <property type="project" value="UniProtKB-KW"/>
</dbReference>
<dbReference type="FunFam" id="3.40.50.1700:FF:000003">
    <property type="entry name" value="Probable beta-glucosidase"/>
    <property type="match status" value="1"/>
</dbReference>
<evidence type="ECO:0000256" key="15">
    <source>
        <dbReference type="ARBA" id="ARBA00023326"/>
    </source>
</evidence>
<evidence type="ECO:0000256" key="11">
    <source>
        <dbReference type="ARBA" id="ARBA00023001"/>
    </source>
</evidence>
<comment type="caution">
    <text evidence="22">The sequence shown here is derived from an EMBL/GenBank/DDBJ whole genome shotgun (WGS) entry which is preliminary data.</text>
</comment>
<dbReference type="Pfam" id="PF00933">
    <property type="entry name" value="Glyco_hydro_3"/>
    <property type="match status" value="1"/>
</dbReference>
<comment type="pathway">
    <text evidence="4">Glycan metabolism; cellulose degradation.</text>
</comment>
<keyword evidence="14" id="KW-0326">Glycosidase</keyword>
<sequence length="1094" mass="119019">MPRPTTRQEVLDRLRKTVADGKIIVGAGAGIGLTAKFIEKGGADLILVYNSGRFRMAGRGSLAGMMPYSDANQVVVEMASEVLPIVENTPVLAGVCGTDPFRDMRTFLTELRRLGFIGVQNFPTVGLIDGKFRQNLEETGMGYDREVEMIRIAHEMDLVTTPYAFTVDEGERMARAGADIIVVHVGLTTSGTIGAQTALSLDDCVTVIQEIRDAVVKINPEVIVLCHGGPLAGPKDAEYVLKRTKGVHGFYGASSMERLPVEMAIQENAEAFKKLQVNALFGALVLLSAPSAVVADTCQAPINHPGEPFSFVQPLNTTILTLTVTLRRSILRVTNTTGNGGWETALVKAKQWVNKLTLEEKAWMATGQPGPCVGNVLPIPRLNFSGICLQNGPQCVQQGDYSSVFVSSVSAAASWDRKLLYERAYALAEEHKAKGSHVILGPIGGPLGRSPYDGRTWEGFAADPYLTGVCMEETINGMQDAGVQANAKHFIANEQETQRNPTYAPDANETTYIQDSVSANIDDRTLHEIYMWPFANAVRARVASAMCSYNRLNGSHSCQNSYLLNHLLKGELGFQGYVMSDWGATHSGVASIESGMDMTMPGGFTLYGELWTEGSFFGKNLTEAVQNGTVPMSRLDDMIVRIMTPYFWLGQEKNYPSVDASVGPLNVDSAPDTWLYDWKFTGAANRDVRANHSAMIREHGGQSTVLLKNERNALPLRKPRNIVIAGNDAGPLTQGPDLQADFEYGVLAGSSGSGSCRFSYLSTPLDAINARARKDGSLVQSYLNNTLLTTSALTSPLWIPQQPDVCLVFLKSFSAEGEDRTSLELDWNGNAVVEAVATHCNNTIVITNSGGANVMPFADHPNVTAILAQHYAGEETGNAIADVLYGDVNPSAKLPYVIAYNESDYNAPLTTAVQTNGTYDWQSWFDEELEVGHRYFDAHNISVRYEFGFGLSYTTFDLKDLKAKGSVAANLTALPAKRPTEPGGNPALWETVYTLEAEVSNTGDVDGYAVPQLYLQFPTSTPAGTPPSQLRGFDKIWLEAGEKKTVTFDLMRRDVSYWDVVAQDWRIPAGAFIFKAGFSSRDFRANSVATLVKA</sequence>
<keyword evidence="12" id="KW-0325">Glycoprotein</keyword>
<keyword evidence="8" id="KW-0964">Secreted</keyword>
<evidence type="ECO:0000256" key="7">
    <source>
        <dbReference type="ARBA" id="ARBA00012755"/>
    </source>
</evidence>
<name>A0A2G7G224_9EURO</name>
<dbReference type="SMART" id="SM01217">
    <property type="entry name" value="Fn3_like"/>
    <property type="match status" value="1"/>
</dbReference>
<evidence type="ECO:0000256" key="19">
    <source>
        <dbReference type="ARBA" id="ARBA00041601"/>
    </source>
</evidence>
<dbReference type="Gene3D" id="3.20.20.300">
    <property type="entry name" value="Glycoside hydrolase, family 3, N-terminal domain"/>
    <property type="match status" value="1"/>
</dbReference>
<dbReference type="EC" id="3.2.1.22" evidence="7"/>
<dbReference type="InterPro" id="IPR036962">
    <property type="entry name" value="Glyco_hydro_3_N_sf"/>
</dbReference>
<dbReference type="PANTHER" id="PTHR42715:SF12">
    <property type="entry name" value="BETA-GLUCOSIDASE G-RELATED"/>
    <property type="match status" value="1"/>
</dbReference>
<dbReference type="STRING" id="656916.A0A2G7G224"/>
<comment type="catalytic activity">
    <reaction evidence="2">
        <text>Hydrolysis of terminal, non-reducing alpha-D-galactose residues in alpha-D-galactosides, including galactose oligosaccharides, galactomannans and galactolipids.</text>
        <dbReference type="EC" id="3.2.1.22"/>
    </reaction>
</comment>